<evidence type="ECO:0000256" key="1">
    <source>
        <dbReference type="SAM" id="MobiDB-lite"/>
    </source>
</evidence>
<protein>
    <submittedName>
        <fullName evidence="2">Uncharacterized protein</fullName>
    </submittedName>
</protein>
<feature type="region of interest" description="Disordered" evidence="1">
    <location>
        <begin position="608"/>
        <end position="646"/>
    </location>
</feature>
<feature type="compositionally biased region" description="Polar residues" evidence="1">
    <location>
        <begin position="1345"/>
        <end position="1356"/>
    </location>
</feature>
<gene>
    <name evidence="2" type="ORF">PUN28_011584</name>
</gene>
<feature type="compositionally biased region" description="Basic and acidic residues" evidence="1">
    <location>
        <begin position="168"/>
        <end position="178"/>
    </location>
</feature>
<feature type="compositionally biased region" description="Basic and acidic residues" evidence="1">
    <location>
        <begin position="99"/>
        <end position="112"/>
    </location>
</feature>
<dbReference type="InterPro" id="IPR051372">
    <property type="entry name" value="CWC21"/>
</dbReference>
<feature type="region of interest" description="Disordered" evidence="1">
    <location>
        <begin position="901"/>
        <end position="961"/>
    </location>
</feature>
<feature type="region of interest" description="Disordered" evidence="1">
    <location>
        <begin position="1"/>
        <end position="40"/>
    </location>
</feature>
<evidence type="ECO:0000313" key="2">
    <source>
        <dbReference type="EMBL" id="KAL0114428.1"/>
    </source>
</evidence>
<feature type="region of interest" description="Disordered" evidence="1">
    <location>
        <begin position="1041"/>
        <end position="1204"/>
    </location>
</feature>
<feature type="compositionally biased region" description="Polar residues" evidence="1">
    <location>
        <begin position="924"/>
        <end position="933"/>
    </location>
</feature>
<feature type="compositionally biased region" description="Gly residues" evidence="1">
    <location>
        <begin position="2093"/>
        <end position="2108"/>
    </location>
</feature>
<organism evidence="2 3">
    <name type="scientific">Cardiocondyla obscurior</name>
    <dbReference type="NCBI Taxonomy" id="286306"/>
    <lineage>
        <taxon>Eukaryota</taxon>
        <taxon>Metazoa</taxon>
        <taxon>Ecdysozoa</taxon>
        <taxon>Arthropoda</taxon>
        <taxon>Hexapoda</taxon>
        <taxon>Insecta</taxon>
        <taxon>Pterygota</taxon>
        <taxon>Neoptera</taxon>
        <taxon>Endopterygota</taxon>
        <taxon>Hymenoptera</taxon>
        <taxon>Apocrita</taxon>
        <taxon>Aculeata</taxon>
        <taxon>Formicoidea</taxon>
        <taxon>Formicidae</taxon>
        <taxon>Myrmicinae</taxon>
        <taxon>Cardiocondyla</taxon>
    </lineage>
</organism>
<dbReference type="Proteomes" id="UP001430953">
    <property type="component" value="Unassembled WGS sequence"/>
</dbReference>
<feature type="compositionally biased region" description="Basic and acidic residues" evidence="1">
    <location>
        <begin position="321"/>
        <end position="330"/>
    </location>
</feature>
<feature type="compositionally biased region" description="Polar residues" evidence="1">
    <location>
        <begin position="1459"/>
        <end position="1470"/>
    </location>
</feature>
<feature type="compositionally biased region" description="Basic and acidic residues" evidence="1">
    <location>
        <begin position="1411"/>
        <end position="1423"/>
    </location>
</feature>
<feature type="region of interest" description="Disordered" evidence="1">
    <location>
        <begin position="321"/>
        <end position="393"/>
    </location>
</feature>
<feature type="region of interest" description="Disordered" evidence="1">
    <location>
        <begin position="2178"/>
        <end position="2204"/>
    </location>
</feature>
<accession>A0AAW2FH52</accession>
<feature type="compositionally biased region" description="Polar residues" evidence="1">
    <location>
        <begin position="1117"/>
        <end position="1143"/>
    </location>
</feature>
<feature type="compositionally biased region" description="Polar residues" evidence="1">
    <location>
        <begin position="2035"/>
        <end position="2058"/>
    </location>
</feature>
<feature type="compositionally biased region" description="Basic and acidic residues" evidence="1">
    <location>
        <begin position="938"/>
        <end position="951"/>
    </location>
</feature>
<feature type="region of interest" description="Disordered" evidence="1">
    <location>
        <begin position="93"/>
        <end position="206"/>
    </location>
</feature>
<dbReference type="GO" id="GO:0005634">
    <property type="term" value="C:nucleus"/>
    <property type="evidence" value="ECO:0007669"/>
    <property type="project" value="TreeGrafter"/>
</dbReference>
<dbReference type="PANTHER" id="PTHR36562:SF6">
    <property type="entry name" value="EG:133E12.4 PROTEIN"/>
    <property type="match status" value="1"/>
</dbReference>
<feature type="compositionally biased region" description="Basic and acidic residues" evidence="1">
    <location>
        <begin position="481"/>
        <end position="498"/>
    </location>
</feature>
<feature type="compositionally biased region" description="Polar residues" evidence="1">
    <location>
        <begin position="1100"/>
        <end position="1109"/>
    </location>
</feature>
<feature type="compositionally biased region" description="Low complexity" evidence="1">
    <location>
        <begin position="2191"/>
        <end position="2200"/>
    </location>
</feature>
<feature type="compositionally biased region" description="Polar residues" evidence="1">
    <location>
        <begin position="629"/>
        <end position="641"/>
    </location>
</feature>
<feature type="region of interest" description="Disordered" evidence="1">
    <location>
        <begin position="739"/>
        <end position="801"/>
    </location>
</feature>
<feature type="compositionally biased region" description="Basic and acidic residues" evidence="1">
    <location>
        <begin position="1048"/>
        <end position="1098"/>
    </location>
</feature>
<feature type="compositionally biased region" description="Basic and acidic residues" evidence="1">
    <location>
        <begin position="994"/>
        <end position="1011"/>
    </location>
</feature>
<feature type="compositionally biased region" description="Low complexity" evidence="1">
    <location>
        <begin position="979"/>
        <end position="990"/>
    </location>
</feature>
<keyword evidence="3" id="KW-1185">Reference proteome</keyword>
<feature type="compositionally biased region" description="Basic and acidic residues" evidence="1">
    <location>
        <begin position="1326"/>
        <end position="1343"/>
    </location>
</feature>
<feature type="region of interest" description="Disordered" evidence="1">
    <location>
        <begin position="2076"/>
        <end position="2162"/>
    </location>
</feature>
<reference evidence="2 3" key="1">
    <citation type="submission" date="2023-03" db="EMBL/GenBank/DDBJ databases">
        <title>High recombination rates correlate with genetic variation in Cardiocondyla obscurior ants.</title>
        <authorList>
            <person name="Errbii M."/>
        </authorList>
    </citation>
    <scope>NUCLEOTIDE SEQUENCE [LARGE SCALE GENOMIC DNA]</scope>
    <source>
        <strain evidence="2">Alpha-2009</strain>
        <tissue evidence="2">Whole body</tissue>
    </source>
</reference>
<name>A0AAW2FH52_9HYME</name>
<feature type="region of interest" description="Disordered" evidence="1">
    <location>
        <begin position="1323"/>
        <end position="1368"/>
    </location>
</feature>
<dbReference type="EMBL" id="JADYXP020000011">
    <property type="protein sequence ID" value="KAL0114428.1"/>
    <property type="molecule type" value="Genomic_DNA"/>
</dbReference>
<sequence>MASREKKPLAPSKSKQKASNDPVLPSNEVKSKKGKSLPHIKQQQLAQEIFDTVATGSQLPVKLEASLPRRKALKNLKRKQKIRAAKANLIKSKVTKKVTNKDIHRVAPDVKRGPKGAKKARQSEESTVKAVDAALKASENQANNGDNEGRGTETPSKSAKSNLRIKKTKSDVQSKEEASTTSTKVSPKFGRKGKTTESPDTLSKSAKTVKVTTNLKKNSAGFVKITEADNKGGKGRKSKELDCGSSARNNSSIEKISKAALDNKNSIDLTIDEVIASMLSDSEIEGQQNVTLDKTEGKVTRSKKMLVEGNIACDIEIKKESDADDTKATSDGESVETEQGFHYQNAIQLRKRSKVGYADQTSQRSLRNGKQRHLSDLGNFVDNDSKKRHRLYSDGPLTSDNLMEHISDCNINIDSGFSDPGSNESQSIVASNKEEICSKDRASNFDEDIETGLEMENNNNSDRSDRTGETGPTLRSKTKAKTTECETTRDDDVKTEDTRITPKNTETQEDSKRFNNFEQIKKDNVLAKFSDKSKGRRSSLNVDVNKTVNSFYNTDKSDGNSKSDIDQMIESIKTNIANSIKNKIFGSEKNLGLNKNFEIPETEEIVAPLSTESQKMGLEDNADEDKSNVSRNEASDNSENSVPRVADTAKEIEKKLVNFDIGEAETHSQNVQENKASDNDRINDVHSTCESTCNININNNNATQQSYKNMAESEEKNVGCSAFSGVLVNVSGNEPKILDENKKITRKSSRINDKSSDNASNNETRKSNRTPNKTVPKSDNVENALDEQKSTSEETDQLSDDNAKALSLSASMSSEQAEEEFMEERVQTGATTGSPFSFENEISLNIASNSEEAETLESISREVEKLVAEDDFATSLPHITNETAQSKDAISDAKILDKDREIQSNNQEGSDDCNERSTPLGPTVSDTNETSSGYVEGKPTDTTETLRENEASCKISQSGRRSKVNNNLLHVPIALNCDSNNEGSSENSSSVHCTSDRLTDETKELDHDSNNKELNQSNVISNIDENISEQKSGHNEAALMVDQSNKSSDNKGPDERKNEKNRRVLRTRDKQRKTENRQTSSRSRESATDNVKSNKIEEGNTVQKTPTSSHHSDTDEIVQSSVDDTASVESSQKTESENDTLNINLELDVGELEPQARGRRGRETKKRKEESSQLPGSSKTKRIKRDLRKSDQQNKEETLLDNEVAKINENNRSFLSKYDSVRTTASADANDNDRASANASVNVTSNVDADVDASVEHTNRFHGFFEQSGQDDLDKIDKDPNLRSKSENDITLVGAKTGKSEKRQLSRNLSENHVSQQTVGNIDILENERKTLKTPELAHKDSDETSTSGESFNSGTPKILETPEDKERKESIMRMLGLESLEQAAKRLNQQKTKKEQTSSTGTLKTIIRVSQKEKEKDKDKRGSRSPLKMILKQQGRGDGEGDSPEFYTIQKEFGTSGLGDSSSGANRKFTTNHRHSCDDDNEEAAPKDRQSLVIPEKSSSFSIHPGRVCADVCCYCFGKFGSLDTPMHLAQIKSDERRKKILNIERHLTKDSCLCDACYRHVDRKANTSPTNMQQKPPKQHRQLMVSKCSAHECRDPARHHVKRRWLLKIRNGLQNQVDIDWDSSQHTTMSFCVNHYEKVGRFLMCALCKRRLTRQHTHPVISAEIDDLNHLLGVQGIPVLLAVGTFVCKLCRYFTQLQLKYKELENMSTGHRSFFKSYRKRVLHNLGIKVIDDEDEDSSQQVNQANQTKDKKTKKNIKNLQPKNGSTKSPECTSGTSEKSTPEPTKNDNPMGCSSEMGNESRGSKSINDENGSMDMHYLDSTVENLKKRKILDMHTYAPGTSISSLCDGVLANGMTFGMDEVTLTRLPKRSRVSTNSNNDITPVVQRLGANPSISVRTLFPGEEEMNLHVNIEFQNVREVTPQGWEKCATMIQYDRETKQLWQQLQRPYGNQSSFLRHLILLEKYYRAGDLILAPNASRNAINYSTSVQNRLISYEGPEKMDEPIMEPIATEYSNSRRLSGGYMLEKDRLSIPGTSLMSRPSTSGGNSGASLSHSAKVNPPRMLKLTSGVSIIKKSPPNLQRLSLPSTSGSGSGSGSGGGGGGGSNGSNSSGNSGGSGGSVSASGNSNGNGNGNGGTTATTNGSGGVKRRDHSLPSVYGSSGKVFQLSEADVKRMPTFKRQKLSDKPVGTNNGSSTSGRSQYQKTQLVVSGHNQQFHRHLLMQQEMLNRQSRGDFEPLICDITRSATCANENSSTAGQNILHSLNLPKSIQVTTKPTSSTSHPIPILPKIPKSLTVIPQTITRSVEK</sequence>
<feature type="compositionally biased region" description="Polar residues" evidence="1">
    <location>
        <begin position="196"/>
        <end position="206"/>
    </location>
</feature>
<evidence type="ECO:0000313" key="3">
    <source>
        <dbReference type="Proteomes" id="UP001430953"/>
    </source>
</evidence>
<feature type="region of interest" description="Disordered" evidence="1">
    <location>
        <begin position="449"/>
        <end position="498"/>
    </location>
</feature>
<feature type="compositionally biased region" description="Polar residues" evidence="1">
    <location>
        <begin position="1766"/>
        <end position="1790"/>
    </location>
</feature>
<feature type="region of interest" description="Disordered" evidence="1">
    <location>
        <begin position="2034"/>
        <end position="2063"/>
    </location>
</feature>
<feature type="region of interest" description="Disordered" evidence="1">
    <location>
        <begin position="1388"/>
        <end position="1491"/>
    </location>
</feature>
<comment type="caution">
    <text evidence="2">The sequence shown here is derived from an EMBL/GenBank/DDBJ whole genome shotgun (WGS) entry which is preliminary data.</text>
</comment>
<proteinExistence type="predicted"/>
<feature type="region of interest" description="Disordered" evidence="1">
    <location>
        <begin position="977"/>
        <end position="1019"/>
    </location>
</feature>
<feature type="region of interest" description="Disordered" evidence="1">
    <location>
        <begin position="1737"/>
        <end position="1817"/>
    </location>
</feature>
<dbReference type="PANTHER" id="PTHR36562">
    <property type="entry name" value="SERINE/ARGININE REPETITIVE MATRIX 2"/>
    <property type="match status" value="1"/>
</dbReference>
<feature type="compositionally biased region" description="Basic and acidic residues" evidence="1">
    <location>
        <begin position="1188"/>
        <end position="1204"/>
    </location>
</feature>